<dbReference type="Gene3D" id="3.10.580.10">
    <property type="entry name" value="CBS-domain"/>
    <property type="match status" value="1"/>
</dbReference>
<keyword evidence="6 11" id="KW-0406">Ion transport</keyword>
<dbReference type="PROSITE" id="PS51371">
    <property type="entry name" value="CBS"/>
    <property type="match status" value="2"/>
</dbReference>
<dbReference type="Proteomes" id="UP000014760">
    <property type="component" value="Unassembled WGS sequence"/>
</dbReference>
<dbReference type="EnsemblMetazoa" id="CapteT205671">
    <property type="protein sequence ID" value="CapteP205671"/>
    <property type="gene ID" value="CapteG205671"/>
</dbReference>
<feature type="transmembrane region" description="Helical" evidence="11">
    <location>
        <begin position="213"/>
        <end position="237"/>
    </location>
</feature>
<evidence type="ECO:0000313" key="15">
    <source>
        <dbReference type="EnsemblMetazoa" id="CapteP205671"/>
    </source>
</evidence>
<feature type="transmembrane region" description="Helical" evidence="11">
    <location>
        <begin position="261"/>
        <end position="284"/>
    </location>
</feature>
<dbReference type="InterPro" id="IPR046342">
    <property type="entry name" value="CBS_dom_sf"/>
</dbReference>
<protein>
    <recommendedName>
        <fullName evidence="11">Chloride channel protein</fullName>
    </recommendedName>
</protein>
<evidence type="ECO:0000259" key="13">
    <source>
        <dbReference type="PROSITE" id="PS51371"/>
    </source>
</evidence>
<gene>
    <name evidence="14" type="ORF">CAPTEDRAFT_205671</name>
</gene>
<evidence type="ECO:0000313" key="16">
    <source>
        <dbReference type="Proteomes" id="UP000014760"/>
    </source>
</evidence>
<dbReference type="AlphaFoldDB" id="R7TA58"/>
<dbReference type="InterPro" id="IPR051280">
    <property type="entry name" value="Cl-channel/antiporter"/>
</dbReference>
<reference evidence="14 16" key="2">
    <citation type="journal article" date="2013" name="Nature">
        <title>Insights into bilaterian evolution from three spiralian genomes.</title>
        <authorList>
            <person name="Simakov O."/>
            <person name="Marletaz F."/>
            <person name="Cho S.J."/>
            <person name="Edsinger-Gonzales E."/>
            <person name="Havlak P."/>
            <person name="Hellsten U."/>
            <person name="Kuo D.H."/>
            <person name="Larsson T."/>
            <person name="Lv J."/>
            <person name="Arendt D."/>
            <person name="Savage R."/>
            <person name="Osoegawa K."/>
            <person name="de Jong P."/>
            <person name="Grimwood J."/>
            <person name="Chapman J.A."/>
            <person name="Shapiro H."/>
            <person name="Aerts A."/>
            <person name="Otillar R.P."/>
            <person name="Terry A.Y."/>
            <person name="Boore J.L."/>
            <person name="Grigoriev I.V."/>
            <person name="Lindberg D.R."/>
            <person name="Seaver E.C."/>
            <person name="Weisblat D.A."/>
            <person name="Putnam N.H."/>
            <person name="Rokhsar D.S."/>
        </authorList>
    </citation>
    <scope>NUCLEOTIDE SEQUENCE</scope>
    <source>
        <strain evidence="14 16">I ESC-2004</strain>
    </source>
</reference>
<comment type="subcellular location">
    <subcellularLocation>
        <location evidence="1 11">Membrane</location>
        <topology evidence="1 11">Multi-pass membrane protein</topology>
    </subcellularLocation>
</comment>
<feature type="transmembrane region" description="Helical" evidence="11">
    <location>
        <begin position="103"/>
        <end position="121"/>
    </location>
</feature>
<dbReference type="InterPro" id="IPR014743">
    <property type="entry name" value="Cl-channel_core"/>
</dbReference>
<keyword evidence="4" id="KW-0677">Repeat</keyword>
<evidence type="ECO:0000256" key="9">
    <source>
        <dbReference type="ARBA" id="ARBA00023214"/>
    </source>
</evidence>
<feature type="transmembrane region" description="Helical" evidence="11">
    <location>
        <begin position="391"/>
        <end position="412"/>
    </location>
</feature>
<dbReference type="GO" id="GO:0016020">
    <property type="term" value="C:membrane"/>
    <property type="evidence" value="ECO:0007669"/>
    <property type="project" value="UniProtKB-SubCell"/>
</dbReference>
<name>R7TA58_CAPTE</name>
<dbReference type="EMBL" id="KB310954">
    <property type="protein sequence ID" value="ELT90362.1"/>
    <property type="molecule type" value="Genomic_DNA"/>
</dbReference>
<evidence type="ECO:0000256" key="6">
    <source>
        <dbReference type="ARBA" id="ARBA00023065"/>
    </source>
</evidence>
<keyword evidence="8 11" id="KW-0472">Membrane</keyword>
<dbReference type="InterPro" id="IPR001807">
    <property type="entry name" value="ClC"/>
</dbReference>
<dbReference type="EMBL" id="AMQN01014414">
    <property type="status" value="NOT_ANNOTATED_CDS"/>
    <property type="molecule type" value="Genomic_DNA"/>
</dbReference>
<sequence>MADDDVNKVTYMRGTFHVDTSGEKEVENANQRRASLTLSTHNLISTGAPLPSLTKNIADHELSESEKKTLHTFSSLNYTPSSSPAYKEWLGSQGPRPVIEWDRWFLCGLIGILVGLIAALLKQSTTALGDIRLDDLKTYARTNHLTESWCCNFLWTAIYILIASFVISWIHPMAAGGGTPEIVAYLNGVLVHGVICLKQLIVKFIALMFTVSAGFPVGIQGPLIVFGACVGTGIGQFRSRTLGINPPFFKRFRNREDRRSFTTVGLAAGVSSGFDAPIGSLMLAMEDMSSFWCRRLATQTFFGAIIAILTAKLLNTALNGFTSVMDFGLLSIERVQPLNIHIATVAVAILLGLAGGIFGAVFTRLSVFMVNARKTIMAAIPNETAKKMAKMFDALLIAALWCTYGTYLPAAFSCDTFSLANYTATSEIQCFMAENNVTVSSLALEKYNCIPINENSSDEVTFNAVASLIQNPAGGIYPKAWKRGTHEWYKWHHCLTAFAIFTLGNIYVTTGCPVAGGIFVPLIVSGSLLGRAVGVGLIEIWKLLEDTPYPVHTVYWDWLDPGLIAVIGSASMLGGVTRLAIASTVFMVEMSRDIELAIPIMVAVLVARTVGEALSKSLWRSLTDMKGLPVLEQDPKILLRDRLVSLEMFEACDVMASPVETIRCIESLGTLCRILRSGSHGAIPVVRYDPETRHELVYGMITRSELLWILMSDSVHSELTSNTMITPEVDFEQLSVDIYQDPPEAIEKIEKMSQSKECDEIFVDLEWYVNQSVQKVDEHFSLYRTYNQFRALGLRHLLVTDLKNRVIGIITRKDLMQYKMQEKLTRLSIIQMMSGFGAGGYTGGGYSASGSSPPSNGHLNRGFTEELSENL</sequence>
<evidence type="ECO:0000256" key="8">
    <source>
        <dbReference type="ARBA" id="ARBA00023136"/>
    </source>
</evidence>
<feature type="region of interest" description="Disordered" evidence="12">
    <location>
        <begin position="847"/>
        <end position="871"/>
    </location>
</feature>
<dbReference type="SUPFAM" id="SSF81340">
    <property type="entry name" value="Clc chloride channel"/>
    <property type="match status" value="1"/>
</dbReference>
<dbReference type="SMART" id="SM00116">
    <property type="entry name" value="CBS"/>
    <property type="match status" value="2"/>
</dbReference>
<evidence type="ECO:0000256" key="3">
    <source>
        <dbReference type="ARBA" id="ARBA00022692"/>
    </source>
</evidence>
<dbReference type="Pfam" id="PF00654">
    <property type="entry name" value="Voltage_CLC"/>
    <property type="match status" value="1"/>
</dbReference>
<dbReference type="SUPFAM" id="SSF54631">
    <property type="entry name" value="CBS-domain pair"/>
    <property type="match status" value="1"/>
</dbReference>
<dbReference type="HOGENOM" id="CLU_003181_4_1_1"/>
<evidence type="ECO:0000256" key="10">
    <source>
        <dbReference type="PROSITE-ProRule" id="PRU00703"/>
    </source>
</evidence>
<dbReference type="OrthoDB" id="428525at2759"/>
<evidence type="ECO:0000313" key="14">
    <source>
        <dbReference type="EMBL" id="ELT90362.1"/>
    </source>
</evidence>
<dbReference type="CDD" id="cd04591">
    <property type="entry name" value="CBS_pair_voltage-gated_CLC_euk_bac"/>
    <property type="match status" value="1"/>
</dbReference>
<evidence type="ECO:0000256" key="7">
    <source>
        <dbReference type="ARBA" id="ARBA00023122"/>
    </source>
</evidence>
<feature type="transmembrane region" description="Helical" evidence="11">
    <location>
        <begin position="338"/>
        <end position="370"/>
    </location>
</feature>
<dbReference type="PANTHER" id="PTHR11689:SF89">
    <property type="entry name" value="CHLORIDE CHANNEL PROTEIN"/>
    <property type="match status" value="1"/>
</dbReference>
<proteinExistence type="inferred from homology"/>
<evidence type="ECO:0000256" key="1">
    <source>
        <dbReference type="ARBA" id="ARBA00004141"/>
    </source>
</evidence>
<dbReference type="InterPro" id="IPR000644">
    <property type="entry name" value="CBS_dom"/>
</dbReference>
<feature type="compositionally biased region" description="Low complexity" evidence="12">
    <location>
        <begin position="848"/>
        <end position="857"/>
    </location>
</feature>
<dbReference type="PRINTS" id="PR00762">
    <property type="entry name" value="CLCHANNEL"/>
</dbReference>
<accession>R7TA58</accession>
<evidence type="ECO:0000256" key="12">
    <source>
        <dbReference type="SAM" id="MobiDB-lite"/>
    </source>
</evidence>
<evidence type="ECO:0000256" key="4">
    <source>
        <dbReference type="ARBA" id="ARBA00022737"/>
    </source>
</evidence>
<keyword evidence="2 11" id="KW-0813">Transport</keyword>
<keyword evidence="16" id="KW-1185">Reference proteome</keyword>
<feature type="transmembrane region" description="Helical" evidence="11">
    <location>
        <begin position="149"/>
        <end position="170"/>
    </location>
</feature>
<dbReference type="PANTHER" id="PTHR11689">
    <property type="entry name" value="CHLORIDE CHANNEL PROTEIN CLC FAMILY MEMBER"/>
    <property type="match status" value="1"/>
</dbReference>
<dbReference type="STRING" id="283909.R7TA58"/>
<keyword evidence="3 11" id="KW-0812">Transmembrane</keyword>
<comment type="caution">
    <text evidence="11">Lacks conserved residue(s) required for the propagation of feature annotation.</text>
</comment>
<evidence type="ECO:0000256" key="5">
    <source>
        <dbReference type="ARBA" id="ARBA00022989"/>
    </source>
</evidence>
<keyword evidence="9 11" id="KW-0868">Chloride</keyword>
<dbReference type="OMA" id="TGHEYSA"/>
<organism evidence="14">
    <name type="scientific">Capitella teleta</name>
    <name type="common">Polychaete worm</name>
    <dbReference type="NCBI Taxonomy" id="283909"/>
    <lineage>
        <taxon>Eukaryota</taxon>
        <taxon>Metazoa</taxon>
        <taxon>Spiralia</taxon>
        <taxon>Lophotrochozoa</taxon>
        <taxon>Annelida</taxon>
        <taxon>Polychaeta</taxon>
        <taxon>Sedentaria</taxon>
        <taxon>Scolecida</taxon>
        <taxon>Capitellidae</taxon>
        <taxon>Capitella</taxon>
    </lineage>
</organism>
<evidence type="ECO:0000256" key="2">
    <source>
        <dbReference type="ARBA" id="ARBA00022448"/>
    </source>
</evidence>
<keyword evidence="7 10" id="KW-0129">CBS domain</keyword>
<feature type="domain" description="CBS" evidence="13">
    <location>
        <begin position="769"/>
        <end position="825"/>
    </location>
</feature>
<reference evidence="15" key="3">
    <citation type="submission" date="2015-06" db="UniProtKB">
        <authorList>
            <consortium name="EnsemblMetazoa"/>
        </authorList>
    </citation>
    <scope>IDENTIFICATION</scope>
</reference>
<reference evidence="16" key="1">
    <citation type="submission" date="2012-12" db="EMBL/GenBank/DDBJ databases">
        <authorList>
            <person name="Hellsten U."/>
            <person name="Grimwood J."/>
            <person name="Chapman J.A."/>
            <person name="Shapiro H."/>
            <person name="Aerts A."/>
            <person name="Otillar R.P."/>
            <person name="Terry A.Y."/>
            <person name="Boore J.L."/>
            <person name="Simakov O."/>
            <person name="Marletaz F."/>
            <person name="Cho S.-J."/>
            <person name="Edsinger-Gonzales E."/>
            <person name="Havlak P."/>
            <person name="Kuo D.-H."/>
            <person name="Larsson T."/>
            <person name="Lv J."/>
            <person name="Arendt D."/>
            <person name="Savage R."/>
            <person name="Osoegawa K."/>
            <person name="de Jong P."/>
            <person name="Lindberg D.R."/>
            <person name="Seaver E.C."/>
            <person name="Weisblat D.A."/>
            <person name="Putnam N.H."/>
            <person name="Grigoriev I.V."/>
            <person name="Rokhsar D.S."/>
        </authorList>
    </citation>
    <scope>NUCLEOTIDE SEQUENCE</scope>
    <source>
        <strain evidence="16">I ESC-2004</strain>
    </source>
</reference>
<feature type="transmembrane region" description="Helical" evidence="11">
    <location>
        <begin position="182"/>
        <end position="201"/>
    </location>
</feature>
<dbReference type="Pfam" id="PF00571">
    <property type="entry name" value="CBS"/>
    <property type="match status" value="2"/>
</dbReference>
<comment type="similarity">
    <text evidence="11">Belongs to the chloride channel (TC 2.A.49) family.</text>
</comment>
<dbReference type="GO" id="GO:0005254">
    <property type="term" value="F:chloride channel activity"/>
    <property type="evidence" value="ECO:0007669"/>
    <property type="project" value="UniProtKB-UniRule"/>
</dbReference>
<feature type="transmembrane region" description="Helical" evidence="11">
    <location>
        <begin position="296"/>
        <end position="318"/>
    </location>
</feature>
<dbReference type="Gene3D" id="1.10.3080.10">
    <property type="entry name" value="Clc chloride channel"/>
    <property type="match status" value="1"/>
</dbReference>
<feature type="domain" description="CBS" evidence="13">
    <location>
        <begin position="655"/>
        <end position="718"/>
    </location>
</feature>
<evidence type="ECO:0000256" key="11">
    <source>
        <dbReference type="RuleBase" id="RU361221"/>
    </source>
</evidence>
<keyword evidence="5 11" id="KW-1133">Transmembrane helix</keyword>